<feature type="region of interest" description="Disordered" evidence="1">
    <location>
        <begin position="1095"/>
        <end position="1132"/>
    </location>
</feature>
<dbReference type="OMA" id="YCPYLST"/>
<feature type="region of interest" description="Disordered" evidence="1">
    <location>
        <begin position="785"/>
        <end position="813"/>
    </location>
</feature>
<feature type="compositionally biased region" description="Basic and acidic residues" evidence="1">
    <location>
        <begin position="688"/>
        <end position="699"/>
    </location>
</feature>
<dbReference type="GeneTree" id="ENSGT00940000169185"/>
<feature type="compositionally biased region" description="Low complexity" evidence="1">
    <location>
        <begin position="149"/>
        <end position="158"/>
    </location>
</feature>
<reference evidence="2" key="1">
    <citation type="submission" date="2021-04" db="EMBL/GenBank/DDBJ databases">
        <authorList>
            <consortium name="Wellcome Sanger Institute Data Sharing"/>
        </authorList>
    </citation>
    <scope>NUCLEOTIDE SEQUENCE [LARGE SCALE GENOMIC DNA]</scope>
</reference>
<evidence type="ECO:0000256" key="1">
    <source>
        <dbReference type="SAM" id="MobiDB-lite"/>
    </source>
</evidence>
<feature type="compositionally biased region" description="Basic and acidic residues" evidence="1">
    <location>
        <begin position="785"/>
        <end position="799"/>
    </location>
</feature>
<name>A0A7N6BHV0_ANATE</name>
<feature type="region of interest" description="Disordered" evidence="1">
    <location>
        <begin position="454"/>
        <end position="492"/>
    </location>
</feature>
<sequence length="1432" mass="161496">MMSNKSMQNHIDPVLRNKMPLFDGTVVSTGLSKPQNMSGFLGKQTLQYNGAYFAYDPRGKDRARFTPPWSNSKTSVLDGRTPVSHLTGMEGQNHIIYRQDSNSTKEGHSHSSTLCHTQVKQGFTLYTKSPGVSSPTAATSVTVRKQKTGGESSSPPSENSVYLAIPKPVYGHNPCCNELGCVIGQRYMIEHSSPRIPHTVYDHDWMQTDAPYADRPIQRKAQDTLLQQRGLQFEHSAEQIKRMTMETYSPSRARTFPTMIDPNYSSYPCTPTRTLFGSLSEQSQCIQTPPRGYPSLYPSHSTYENMTSELYQECSPMSKYGQLTQHPMFYYPQANVEVENRTQCKDISSKQREDVPVILKHTISNPREHFIVPQSLHGEIPLPTAETLPNHPFMRGFDYPCYAVPRFHLNASHIRHPQKTQHASPGFHSNRVNASPSRQHMDHPIASAASLHKEKPSTGLHVDKAHTSSPFLSVGQTSPARRTSQSGISPPSIQMKRFFSPLTSLHVDRPILPPAGLNMDRLIDYNRCEAHITCPKGLPVSPAAWQPRSPSHCSDGVLTIATNGANVRRTIYSPAVSTGNKDNGPVSNSGNTVVKGCLKRSISHLSPPINIKEEDGDLCDVELIKKRRKMEVEYVQVGSKTDSPPMPVIDNVFSLAPYQAYLQASGVLFPGRAPQRTVQVSEHRKAKTKPEIKEKRSDQDEQQAAESLIPQKSCPDTPPEKPVVEIFEAKTIKVEKEEPSDTDSVETPVSQDCTKIAIKKDPEDTSTSDSEPLLVMMCEPDEHERKPLLVDDNSDESKSSELTAQIKSASQADTNIMHKARTRTRSVTPPHPPEPKVNFKNIPPQCLKLSTYKIILPDTKNSSPITPPDKPPLQPITEFIPKIELQMPVRKHFLELHHSLCNLVSKSVSGSSEQELRTWLSQLDLTEPTSLSTKVQKVSCLLGVKAREVWLDEEMKPALHKVLERLREYTIQERCCFPHVMRTGAVFLPMLVVKELLFPTVQGSFIDQVLQEHKVELRPTTLSEEKILIQLHKRACSSRLRRLMSLKHLPDIYADVVNLFYYTCVCKHLGLNMDDPNREKSSEETVICRNTADITASPASPSESHRQQHPADQETTKSQLNRNRTKSRVKSSSRYMFLDNSLSDEEETVSAGVLNTFMKKNCSDQQCEETENRGSGHIVAEEDSSLIPQSATSENSWTCPLTLDEFPPSDTETEESSTLQPVSQSSGPATTPVTSKNCSGVILKLRRMFSEGLKRKKTCYQAMPNTETFPDVSLTQTDGEEEVTSEGHLHQTAPKVTHKWQRTGGFSHALRPLSSSSKRKHRSLLKIKYCPYLSACHSAEHRRRWVLRSAVQRARRAMRFYYPDLVGKRIHHLYEEDDKSEVWYRGEVLRIHEAHSNPLKTIFEVRYDSEPEWKYYLELLIDYKKGWLKIED</sequence>
<feature type="compositionally biased region" description="Basic and acidic residues" evidence="1">
    <location>
        <begin position="1103"/>
        <end position="1115"/>
    </location>
</feature>
<feature type="compositionally biased region" description="Polar residues" evidence="1">
    <location>
        <begin position="467"/>
        <end position="492"/>
    </location>
</feature>
<evidence type="ECO:0000313" key="2">
    <source>
        <dbReference type="Ensembl" id="ENSATEP00000062807.2"/>
    </source>
</evidence>
<reference evidence="2" key="2">
    <citation type="submission" date="2025-08" db="UniProtKB">
        <authorList>
            <consortium name="Ensembl"/>
        </authorList>
    </citation>
    <scope>IDENTIFICATION</scope>
</reference>
<dbReference type="PANTHER" id="PTHR28422:SF1">
    <property type="entry name" value="SIMILAR TO HUMAN CHROMOSOME 15 OPEN READING FRAME 39"/>
    <property type="match status" value="1"/>
</dbReference>
<dbReference type="Ensembl" id="ENSATET00000047719.2">
    <property type="protein sequence ID" value="ENSATEP00000062807.2"/>
    <property type="gene ID" value="ENSATEG00000009236.3"/>
</dbReference>
<reference evidence="2" key="3">
    <citation type="submission" date="2025-09" db="UniProtKB">
        <authorList>
            <consortium name="Ensembl"/>
        </authorList>
    </citation>
    <scope>IDENTIFICATION</scope>
</reference>
<feature type="region of interest" description="Disordered" evidence="1">
    <location>
        <begin position="416"/>
        <end position="440"/>
    </location>
</feature>
<evidence type="ECO:0000313" key="3">
    <source>
        <dbReference type="Proteomes" id="UP000265040"/>
    </source>
</evidence>
<feature type="compositionally biased region" description="Polar residues" evidence="1">
    <location>
        <begin position="130"/>
        <end position="143"/>
    </location>
</feature>
<feature type="compositionally biased region" description="Basic and acidic residues" evidence="1">
    <location>
        <begin position="718"/>
        <end position="739"/>
    </location>
</feature>
<feature type="compositionally biased region" description="Polar residues" evidence="1">
    <location>
        <begin position="1216"/>
        <end position="1235"/>
    </location>
</feature>
<dbReference type="Pfam" id="PF17663">
    <property type="entry name" value="DUF5525"/>
    <property type="match status" value="1"/>
</dbReference>
<proteinExistence type="predicted"/>
<protein>
    <submittedName>
        <fullName evidence="2">Uncharacterized protein</fullName>
    </submittedName>
</protein>
<dbReference type="PANTHER" id="PTHR28422">
    <property type="entry name" value="SIMILAR TO HUMAN CHROMOSOME 15 OPEN READING FRAME 39"/>
    <property type="match status" value="1"/>
</dbReference>
<keyword evidence="3" id="KW-1185">Reference proteome</keyword>
<organism evidence="2 3">
    <name type="scientific">Anabas testudineus</name>
    <name type="common">Climbing perch</name>
    <name type="synonym">Anthias testudineus</name>
    <dbReference type="NCBI Taxonomy" id="64144"/>
    <lineage>
        <taxon>Eukaryota</taxon>
        <taxon>Metazoa</taxon>
        <taxon>Chordata</taxon>
        <taxon>Craniata</taxon>
        <taxon>Vertebrata</taxon>
        <taxon>Euteleostomi</taxon>
        <taxon>Actinopterygii</taxon>
        <taxon>Neopterygii</taxon>
        <taxon>Teleostei</taxon>
        <taxon>Neoteleostei</taxon>
        <taxon>Acanthomorphata</taxon>
        <taxon>Anabantaria</taxon>
        <taxon>Anabantiformes</taxon>
        <taxon>Anabantoidei</taxon>
        <taxon>Anabantidae</taxon>
        <taxon>Anabas</taxon>
    </lineage>
</organism>
<dbReference type="AlphaFoldDB" id="A0A7N6BHV0"/>
<feature type="region of interest" description="Disordered" evidence="1">
    <location>
        <begin position="130"/>
        <end position="159"/>
    </location>
</feature>
<accession>A0A7N6BHV0</accession>
<dbReference type="InterPro" id="IPR042567">
    <property type="entry name" value="SPIN/Ssty_sf"/>
</dbReference>
<dbReference type="InterPro" id="IPR037656">
    <property type="entry name" value="DUF5525"/>
</dbReference>
<feature type="compositionally biased region" description="Polar residues" evidence="1">
    <location>
        <begin position="800"/>
        <end position="813"/>
    </location>
</feature>
<dbReference type="Proteomes" id="UP000265040">
    <property type="component" value="Chromosome 6"/>
</dbReference>
<feature type="region of interest" description="Disordered" evidence="1">
    <location>
        <begin position="1205"/>
        <end position="1235"/>
    </location>
</feature>
<feature type="region of interest" description="Disordered" evidence="1">
    <location>
        <begin position="822"/>
        <end position="841"/>
    </location>
</feature>
<feature type="compositionally biased region" description="Basic and acidic residues" evidence="1">
    <location>
        <begin position="454"/>
        <end position="466"/>
    </location>
</feature>
<feature type="region of interest" description="Disordered" evidence="1">
    <location>
        <begin position="675"/>
        <end position="771"/>
    </location>
</feature>
<dbReference type="Gene3D" id="2.80.10.70">
    <property type="entry name" value="Spindlin/Ssty"/>
    <property type="match status" value="1"/>
</dbReference>